<evidence type="ECO:0000313" key="3">
    <source>
        <dbReference type="Proteomes" id="UP000549394"/>
    </source>
</evidence>
<keyword evidence="1" id="KW-0812">Transmembrane</keyword>
<keyword evidence="1" id="KW-0472">Membrane</keyword>
<dbReference type="Proteomes" id="UP000549394">
    <property type="component" value="Unassembled WGS sequence"/>
</dbReference>
<dbReference type="EMBL" id="CAJFCJ010000002">
    <property type="protein sequence ID" value="CAD5112081.1"/>
    <property type="molecule type" value="Genomic_DNA"/>
</dbReference>
<accession>A0A7I8VC17</accession>
<gene>
    <name evidence="2" type="ORF">DGYR_LOCUS1285</name>
</gene>
<comment type="caution">
    <text evidence="2">The sequence shown here is derived from an EMBL/GenBank/DDBJ whole genome shotgun (WGS) entry which is preliminary data.</text>
</comment>
<organism evidence="2 3">
    <name type="scientific">Dimorphilus gyrociliatus</name>
    <dbReference type="NCBI Taxonomy" id="2664684"/>
    <lineage>
        <taxon>Eukaryota</taxon>
        <taxon>Metazoa</taxon>
        <taxon>Spiralia</taxon>
        <taxon>Lophotrochozoa</taxon>
        <taxon>Annelida</taxon>
        <taxon>Polychaeta</taxon>
        <taxon>Polychaeta incertae sedis</taxon>
        <taxon>Dinophilidae</taxon>
        <taxon>Dimorphilus</taxon>
    </lineage>
</organism>
<reference evidence="2 3" key="1">
    <citation type="submission" date="2020-08" db="EMBL/GenBank/DDBJ databases">
        <authorList>
            <person name="Hejnol A."/>
        </authorList>
    </citation>
    <scope>NUCLEOTIDE SEQUENCE [LARGE SCALE GENOMIC DNA]</scope>
</reference>
<proteinExistence type="predicted"/>
<keyword evidence="3" id="KW-1185">Reference proteome</keyword>
<feature type="transmembrane region" description="Helical" evidence="1">
    <location>
        <begin position="32"/>
        <end position="51"/>
    </location>
</feature>
<evidence type="ECO:0000313" key="2">
    <source>
        <dbReference type="EMBL" id="CAD5112081.1"/>
    </source>
</evidence>
<evidence type="ECO:0000256" key="1">
    <source>
        <dbReference type="SAM" id="Phobius"/>
    </source>
</evidence>
<dbReference type="AlphaFoldDB" id="A0A7I8VC17"/>
<protein>
    <submittedName>
        <fullName evidence="2">DgyrCDS1323</fullName>
    </submittedName>
</protein>
<keyword evidence="1" id="KW-1133">Transmembrane helix</keyword>
<sequence length="494" mass="57486">MNKLWTDKPTDISLKPFIQLSTLGYRHGPKHIMKFIIIQWVIFGLLVLFWFELFGVPTLESIKSVGPSNILKIVRGDKSDENMKTLFESQKTIKWVSNANTATGKFINTDPKISYIYHMNASLGDAFSHSLSALLQSLENSQDDNVKNAILLSITKNDLPKTKKTLSSYKDSMKGRLKMLIHYVLPNVQNSLSLDELNEYSEILPNVDGLVLSLKTSKADELNWNAVYYIRKFMNEVKDVWKIEHFLFEIQSQFEHSLIESMEALLSINWFHRVTNTLFILPSYPRKDDLSEFLSNDRLVFKEETVLFNKKRRNSSDLLRQASNFKMNFKNVNVDFGQSVQWKSDYCVILHKSQIDISYSAAKYPVFNFTLIVLNRLSKADETLLIVKFSRDIRMEISAFGKITIIDNKADEENILWLPNREDNKLYSRRYFLKTRNIEKLYMVQVFKEDRPDAIPLQSFEIREERSFGGHITLENDILSQPVVLCGLRVWLIT</sequence>
<name>A0A7I8VC17_9ANNE</name>